<dbReference type="GO" id="GO:0005737">
    <property type="term" value="C:cytoplasm"/>
    <property type="evidence" value="ECO:0007669"/>
    <property type="project" value="UniProtKB-SubCell"/>
</dbReference>
<comment type="subcellular location">
    <subcellularLocation>
        <location evidence="1">Cytoplasm</location>
    </subcellularLocation>
</comment>
<name>A0A833E9Q8_CALS0</name>
<dbReference type="GO" id="GO:0005524">
    <property type="term" value="F:ATP binding"/>
    <property type="evidence" value="ECO:0007669"/>
    <property type="project" value="UniProtKB-KW"/>
</dbReference>
<evidence type="ECO:0000256" key="1">
    <source>
        <dbReference type="ARBA" id="ARBA00004496"/>
    </source>
</evidence>
<dbReference type="SUPFAM" id="SSF116846">
    <property type="entry name" value="MIT domain"/>
    <property type="match status" value="1"/>
</dbReference>
<dbReference type="Pfam" id="PF00004">
    <property type="entry name" value="AAA"/>
    <property type="match status" value="1"/>
</dbReference>
<keyword evidence="4" id="KW-0067">ATP-binding</keyword>
<evidence type="ECO:0000256" key="2">
    <source>
        <dbReference type="ARBA" id="ARBA00022490"/>
    </source>
</evidence>
<evidence type="ECO:0000256" key="4">
    <source>
        <dbReference type="ARBA" id="ARBA00022840"/>
    </source>
</evidence>
<protein>
    <submittedName>
        <fullName evidence="6">AAA family ATPase</fullName>
    </submittedName>
</protein>
<evidence type="ECO:0000313" key="6">
    <source>
        <dbReference type="EMBL" id="HIQ29459.1"/>
    </source>
</evidence>
<dbReference type="Gene3D" id="3.40.50.300">
    <property type="entry name" value="P-loop containing nucleotide triphosphate hydrolases"/>
    <property type="match status" value="1"/>
</dbReference>
<gene>
    <name evidence="6" type="ORF">EYH45_02720</name>
</gene>
<dbReference type="GO" id="GO:0016887">
    <property type="term" value="F:ATP hydrolysis activity"/>
    <property type="evidence" value="ECO:0007669"/>
    <property type="project" value="InterPro"/>
</dbReference>
<keyword evidence="2" id="KW-0963">Cytoplasm</keyword>
<dbReference type="Gene3D" id="1.10.8.60">
    <property type="match status" value="1"/>
</dbReference>
<keyword evidence="3" id="KW-0547">Nucleotide-binding</keyword>
<dbReference type="InterPro" id="IPR007330">
    <property type="entry name" value="MIT_dom"/>
</dbReference>
<dbReference type="Gene3D" id="1.20.58.80">
    <property type="entry name" value="Phosphotransferase system, lactose/cellobiose-type IIA subunit"/>
    <property type="match status" value="1"/>
</dbReference>
<accession>A0A833E9Q8</accession>
<dbReference type="FunFam" id="3.40.50.300:FF:001054">
    <property type="entry name" value="ATPase, AAA family, putative"/>
    <property type="match status" value="1"/>
</dbReference>
<dbReference type="EMBL" id="DQVM01000048">
    <property type="protein sequence ID" value="HIQ29459.1"/>
    <property type="molecule type" value="Genomic_DNA"/>
</dbReference>
<dbReference type="SUPFAM" id="SSF52540">
    <property type="entry name" value="P-loop containing nucleoside triphosphate hydrolases"/>
    <property type="match status" value="1"/>
</dbReference>
<dbReference type="PANTHER" id="PTHR23074:SF83">
    <property type="entry name" value="VACUOLAR PROTEIN SORTING-ASSOCIATED PROTEIN 4A"/>
    <property type="match status" value="1"/>
</dbReference>
<proteinExistence type="predicted"/>
<evidence type="ECO:0000256" key="3">
    <source>
        <dbReference type="ARBA" id="ARBA00022741"/>
    </source>
</evidence>
<evidence type="ECO:0000313" key="7">
    <source>
        <dbReference type="Proteomes" id="UP000608579"/>
    </source>
</evidence>
<dbReference type="AlphaFoldDB" id="A0A833E9Q8"/>
<reference evidence="6" key="1">
    <citation type="journal article" date="2020" name="ISME J.">
        <title>Gammaproteobacteria mediating utilization of methyl-, sulfur- and petroleum organic compounds in deep ocean hydrothermal plumes.</title>
        <authorList>
            <person name="Zhou Z."/>
            <person name="Liu Y."/>
            <person name="Pan J."/>
            <person name="Cron B.R."/>
            <person name="Toner B.M."/>
            <person name="Anantharaman K."/>
            <person name="Breier J.A."/>
            <person name="Dick G.J."/>
            <person name="Li M."/>
        </authorList>
    </citation>
    <scope>NUCLEOTIDE SEQUENCE</scope>
    <source>
        <strain evidence="6">SZUA-1515</strain>
    </source>
</reference>
<evidence type="ECO:0000259" key="5">
    <source>
        <dbReference type="SMART" id="SM00382"/>
    </source>
</evidence>
<dbReference type="PANTHER" id="PTHR23074">
    <property type="entry name" value="AAA DOMAIN-CONTAINING"/>
    <property type="match status" value="1"/>
</dbReference>
<dbReference type="InterPro" id="IPR050304">
    <property type="entry name" value="MT-severing_AAA_ATPase"/>
</dbReference>
<organism evidence="6 7">
    <name type="scientific">Caldiarchaeum subterraneum</name>
    <dbReference type="NCBI Taxonomy" id="311458"/>
    <lineage>
        <taxon>Archaea</taxon>
        <taxon>Nitrososphaerota</taxon>
        <taxon>Candidatus Caldarchaeales</taxon>
        <taxon>Candidatus Caldarchaeaceae</taxon>
        <taxon>Candidatus Caldarchaeum</taxon>
    </lineage>
</organism>
<dbReference type="SMART" id="SM00382">
    <property type="entry name" value="AAA"/>
    <property type="match status" value="1"/>
</dbReference>
<dbReference type="InterPro" id="IPR036181">
    <property type="entry name" value="MIT_dom_sf"/>
</dbReference>
<dbReference type="InterPro" id="IPR027417">
    <property type="entry name" value="P-loop_NTPase"/>
</dbReference>
<dbReference type="InterPro" id="IPR003959">
    <property type="entry name" value="ATPase_AAA_core"/>
</dbReference>
<dbReference type="InterPro" id="IPR041569">
    <property type="entry name" value="AAA_lid_3"/>
</dbReference>
<feature type="domain" description="AAA+ ATPase" evidence="5">
    <location>
        <begin position="132"/>
        <end position="273"/>
    </location>
</feature>
<dbReference type="Proteomes" id="UP000608579">
    <property type="component" value="Unassembled WGS sequence"/>
</dbReference>
<dbReference type="Pfam" id="PF04212">
    <property type="entry name" value="MIT"/>
    <property type="match status" value="1"/>
</dbReference>
<dbReference type="InterPro" id="IPR003593">
    <property type="entry name" value="AAA+_ATPase"/>
</dbReference>
<dbReference type="Pfam" id="PF17862">
    <property type="entry name" value="AAA_lid_3"/>
    <property type="match status" value="1"/>
</dbReference>
<sequence>MSTELEKIAAAKAREAVYYDKLGQKAKAVKKYQEALDILRKLNTLTHDPIMKGVFTEKINEYQRRIEELMNIPAPTLLHNKTTESTAPVEEFSMPKPSIRWDDIINIENAKKAIRESIVYPTKRPDLFPLGWPRGILLFGPPGCGKTLLAAAVANEIDAEFFAVDAASIMSKWLGESERNIARLFNKARQVSDKQKKPAIIFIDEVDVFLSERFLEVGGEARVRTQLLKEMDGIHEKGTKRQLYVIAATNKPWNLDEPFIRRFQKRIFVPLPDLEARRKLFEKYLNELKINKDIEIHQLAVMTDGYSAADIRDVCIEVQMKVVNELFEAGRINDEPRKATIDDFLEVLKKRKPAIALDKMQKILEWNEKYGTS</sequence>
<comment type="caution">
    <text evidence="6">The sequence shown here is derived from an EMBL/GenBank/DDBJ whole genome shotgun (WGS) entry which is preliminary data.</text>
</comment>